<keyword evidence="4" id="KW-0560">Oxidoreductase</keyword>
<keyword evidence="2" id="KW-0285">Flavoprotein</keyword>
<dbReference type="RefSeq" id="WP_090193965.1">
    <property type="nucleotide sequence ID" value="NZ_LT629785.1"/>
</dbReference>
<dbReference type="GO" id="GO:0008137">
    <property type="term" value="F:NADH dehydrogenase (ubiquinone) activity"/>
    <property type="evidence" value="ECO:0007669"/>
    <property type="project" value="TreeGrafter"/>
</dbReference>
<protein>
    <submittedName>
        <fullName evidence="7">NADH dehydrogenase</fullName>
    </submittedName>
</protein>
<keyword evidence="5" id="KW-0520">NAD</keyword>
<evidence type="ECO:0000256" key="5">
    <source>
        <dbReference type="ARBA" id="ARBA00023027"/>
    </source>
</evidence>
<dbReference type="PANTHER" id="PTHR43706:SF9">
    <property type="entry name" value="TYPE II NADH:QUINONE OXIDOREDUCTASE"/>
    <property type="match status" value="1"/>
</dbReference>
<accession>A0A1H2FH22</accession>
<gene>
    <name evidence="7" type="ORF">SAMN05216296_1575</name>
</gene>
<name>A0A1H2FH22_9PSED</name>
<dbReference type="PRINTS" id="PR00368">
    <property type="entry name" value="FADPNR"/>
</dbReference>
<dbReference type="STRING" id="364197.SAMN05216296_1575"/>
<feature type="domain" description="FAD/NAD(P)-binding" evidence="6">
    <location>
        <begin position="7"/>
        <end position="342"/>
    </location>
</feature>
<dbReference type="InterPro" id="IPR023753">
    <property type="entry name" value="FAD/NAD-binding_dom"/>
</dbReference>
<dbReference type="Proteomes" id="UP000243232">
    <property type="component" value="Chromosome I"/>
</dbReference>
<evidence type="ECO:0000256" key="2">
    <source>
        <dbReference type="ARBA" id="ARBA00022630"/>
    </source>
</evidence>
<organism evidence="7 8">
    <name type="scientific">Pseudomonas pohangensis</name>
    <dbReference type="NCBI Taxonomy" id="364197"/>
    <lineage>
        <taxon>Bacteria</taxon>
        <taxon>Pseudomonadati</taxon>
        <taxon>Pseudomonadota</taxon>
        <taxon>Gammaproteobacteria</taxon>
        <taxon>Pseudomonadales</taxon>
        <taxon>Pseudomonadaceae</taxon>
        <taxon>Pseudomonas</taxon>
    </lineage>
</organism>
<keyword evidence="3" id="KW-0274">FAD</keyword>
<evidence type="ECO:0000256" key="1">
    <source>
        <dbReference type="ARBA" id="ARBA00005272"/>
    </source>
</evidence>
<dbReference type="OrthoDB" id="9781621at2"/>
<dbReference type="Gene3D" id="3.50.50.100">
    <property type="match status" value="1"/>
</dbReference>
<evidence type="ECO:0000256" key="4">
    <source>
        <dbReference type="ARBA" id="ARBA00023002"/>
    </source>
</evidence>
<dbReference type="Pfam" id="PF07992">
    <property type="entry name" value="Pyr_redox_2"/>
    <property type="match status" value="1"/>
</dbReference>
<comment type="similarity">
    <text evidence="1">Belongs to the NADH dehydrogenase family.</text>
</comment>
<evidence type="ECO:0000256" key="3">
    <source>
        <dbReference type="ARBA" id="ARBA00022827"/>
    </source>
</evidence>
<evidence type="ECO:0000259" key="6">
    <source>
        <dbReference type="Pfam" id="PF07992"/>
    </source>
</evidence>
<evidence type="ECO:0000313" key="8">
    <source>
        <dbReference type="Proteomes" id="UP000243232"/>
    </source>
</evidence>
<dbReference type="InterPro" id="IPR036188">
    <property type="entry name" value="FAD/NAD-bd_sf"/>
</dbReference>
<sequence length="438" mass="47441">MSDAPVIVVVGGGAGGLELVTRLGRSLGKKGLARIILVDGHRYHLWKPLLHELAAGTIDPGSEAIRYHLHALKNHFEFVHARMVGLDRQARQLMLSAFLGEGGVELLPERPLHYDHLVIAVGSVCNDFGIPGIKEHCLFLDTAAAAERLQSLLQAYGMKANMAQITGSNNPQDFHLNVAIVGGGATGVELSAELQNVLLRAQQAGYKLRADALDTTLIETAPRILQMLPESISSAATKGLQDAGVKVRTGVKVREATAQGFVTDQGELIEAELRIWSAGVKCEDYMKGLGGLETTGNNQLVMNADLRTSRDSHIWALGDCAYVQMADGSVSPARAAAAHQMASVVYRNLHRVLSGEPTQAYVYKEMGSLINLSQYKTLGSLIGLFSANPLLVEGRIARLMYVSLYRMHQAACFGIPRTILRILIDRLDLLFKGGLKLH</sequence>
<dbReference type="InterPro" id="IPR045024">
    <property type="entry name" value="NDH-2"/>
</dbReference>
<dbReference type="SUPFAM" id="SSF51905">
    <property type="entry name" value="FAD/NAD(P)-binding domain"/>
    <property type="match status" value="1"/>
</dbReference>
<dbReference type="PANTHER" id="PTHR43706">
    <property type="entry name" value="NADH DEHYDROGENASE"/>
    <property type="match status" value="1"/>
</dbReference>
<dbReference type="EMBL" id="LT629785">
    <property type="protein sequence ID" value="SDU06573.1"/>
    <property type="molecule type" value="Genomic_DNA"/>
</dbReference>
<dbReference type="PRINTS" id="PR00411">
    <property type="entry name" value="PNDRDTASEI"/>
</dbReference>
<dbReference type="AlphaFoldDB" id="A0A1H2FH22"/>
<reference evidence="8" key="1">
    <citation type="submission" date="2016-10" db="EMBL/GenBank/DDBJ databases">
        <authorList>
            <person name="Varghese N."/>
            <person name="Submissions S."/>
        </authorList>
    </citation>
    <scope>NUCLEOTIDE SEQUENCE [LARGE SCALE GENOMIC DNA]</scope>
    <source>
        <strain evidence="8">DSM 17875</strain>
    </source>
</reference>
<keyword evidence="8" id="KW-1185">Reference proteome</keyword>
<proteinExistence type="inferred from homology"/>
<dbReference type="GO" id="GO:0003954">
    <property type="term" value="F:NADH dehydrogenase activity"/>
    <property type="evidence" value="ECO:0007669"/>
    <property type="project" value="InterPro"/>
</dbReference>
<evidence type="ECO:0000313" key="7">
    <source>
        <dbReference type="EMBL" id="SDU06573.1"/>
    </source>
</evidence>